<name>A0ACB9KLY0_BAUVA</name>
<dbReference type="Proteomes" id="UP000828941">
    <property type="component" value="Chromosome 13"/>
</dbReference>
<sequence length="86" mass="9694">METKEPTKTKLPPSASENVQWEMEAEMRLLRGSWLGIEPGHGNSSRFKDALLLTSQHLQFRPACDVEYVLGFVNHDAVDEHKGTVT</sequence>
<reference evidence="1 2" key="1">
    <citation type="journal article" date="2022" name="DNA Res.">
        <title>Chromosomal-level genome assembly of the orchid tree Bauhinia variegata (Leguminosae; Cercidoideae) supports the allotetraploid origin hypothesis of Bauhinia.</title>
        <authorList>
            <person name="Zhong Y."/>
            <person name="Chen Y."/>
            <person name="Zheng D."/>
            <person name="Pang J."/>
            <person name="Liu Y."/>
            <person name="Luo S."/>
            <person name="Meng S."/>
            <person name="Qian L."/>
            <person name="Wei D."/>
            <person name="Dai S."/>
            <person name="Zhou R."/>
        </authorList>
    </citation>
    <scope>NUCLEOTIDE SEQUENCE [LARGE SCALE GENOMIC DNA]</scope>
    <source>
        <strain evidence="1">BV-YZ2020</strain>
    </source>
</reference>
<comment type="caution">
    <text evidence="1">The sequence shown here is derived from an EMBL/GenBank/DDBJ whole genome shotgun (WGS) entry which is preliminary data.</text>
</comment>
<evidence type="ECO:0000313" key="2">
    <source>
        <dbReference type="Proteomes" id="UP000828941"/>
    </source>
</evidence>
<gene>
    <name evidence="1" type="ORF">L6164_031815</name>
</gene>
<evidence type="ECO:0000313" key="1">
    <source>
        <dbReference type="EMBL" id="KAI4298233.1"/>
    </source>
</evidence>
<proteinExistence type="predicted"/>
<dbReference type="EMBL" id="CM039438">
    <property type="protein sequence ID" value="KAI4298233.1"/>
    <property type="molecule type" value="Genomic_DNA"/>
</dbReference>
<protein>
    <submittedName>
        <fullName evidence="1">Uncharacterized protein</fullName>
    </submittedName>
</protein>
<organism evidence="1 2">
    <name type="scientific">Bauhinia variegata</name>
    <name type="common">Purple orchid tree</name>
    <name type="synonym">Phanera variegata</name>
    <dbReference type="NCBI Taxonomy" id="167791"/>
    <lineage>
        <taxon>Eukaryota</taxon>
        <taxon>Viridiplantae</taxon>
        <taxon>Streptophyta</taxon>
        <taxon>Embryophyta</taxon>
        <taxon>Tracheophyta</taxon>
        <taxon>Spermatophyta</taxon>
        <taxon>Magnoliopsida</taxon>
        <taxon>eudicotyledons</taxon>
        <taxon>Gunneridae</taxon>
        <taxon>Pentapetalae</taxon>
        <taxon>rosids</taxon>
        <taxon>fabids</taxon>
        <taxon>Fabales</taxon>
        <taxon>Fabaceae</taxon>
        <taxon>Cercidoideae</taxon>
        <taxon>Cercideae</taxon>
        <taxon>Bauhiniinae</taxon>
        <taxon>Bauhinia</taxon>
    </lineage>
</organism>
<accession>A0ACB9KLY0</accession>
<keyword evidence="2" id="KW-1185">Reference proteome</keyword>